<keyword evidence="2" id="KW-0732">Signal</keyword>
<dbReference type="EMBL" id="LAPZ01000007">
    <property type="protein sequence ID" value="OSY87664.1"/>
    <property type="molecule type" value="Genomic_DNA"/>
</dbReference>
<gene>
    <name evidence="3" type="ORF">WH52_09510</name>
</gene>
<dbReference type="AlphaFoldDB" id="A0A1Y2PB16"/>
<protein>
    <recommendedName>
        <fullName evidence="5">Transporter</fullName>
    </recommendedName>
</protein>
<sequence length="507" mass="60263">MKSNVILSFLILYYGISQAQTLNDLLKKANDLYETTNSTLVFPKKNTSPLFPFNFSISEKRDVNYYQIHLKELESKQFKQDLGLVFKTNINYNFRDAFDEEQNTFNRFRLRTEVEWNIFKNGFTHNRTKSQQKQNEIEHLQLQSSQVKKQLWRRQFRIDYNYIANIEAIKLYSSFLGFENEYFDFLNTLYSKSLIKREQLIKVGNQIYILKNQLELIKKENQLVKDSVSSSVLIINKLPVFSIKTDSVFISKNLYNNSYLQENVRLNHKAINDLSLSIYVNQNFNASFTRSQYFPAVGIRFKAPIRFNKRQEIIKAKIQLLEAQEKDKKVGQYNILITQLNSYNEKLKDVQNQYKNWLVVEERIRILKLLKSELDSYDTGLLILQLTEEKFKILENIVQLKRQLYTCISHLFQLCPNDNIQEFLIPYSFENIQEKQTIIFDENNMYSFNFQYEFIKAKKEFSIAVQKDNIQAQQFLRAKNIIFSIVDKSTSKTISQLITEELEALKR</sequence>
<dbReference type="RefSeq" id="WP_086030723.1">
    <property type="nucleotide sequence ID" value="NZ_LAPZ01000007.1"/>
</dbReference>
<dbReference type="OrthoDB" id="1186822at2"/>
<evidence type="ECO:0000256" key="2">
    <source>
        <dbReference type="SAM" id="SignalP"/>
    </source>
</evidence>
<comment type="caution">
    <text evidence="3">The sequence shown here is derived from an EMBL/GenBank/DDBJ whole genome shotgun (WGS) entry which is preliminary data.</text>
</comment>
<evidence type="ECO:0008006" key="5">
    <source>
        <dbReference type="Google" id="ProtNLM"/>
    </source>
</evidence>
<keyword evidence="1" id="KW-0175">Coiled coil</keyword>
<reference evidence="3 4" key="1">
    <citation type="submission" date="2015-03" db="EMBL/GenBank/DDBJ databases">
        <title>Genome sequence of Tenacibaculum sp. S2-2, isolated from intestinal microbiota of sea cucumber, Apostichopus japonicas.</title>
        <authorList>
            <person name="Shao Z."/>
            <person name="Wang L."/>
            <person name="Li X."/>
        </authorList>
    </citation>
    <scope>NUCLEOTIDE SEQUENCE [LARGE SCALE GENOMIC DNA]</scope>
    <source>
        <strain evidence="3 4">S2-2</strain>
    </source>
</reference>
<keyword evidence="4" id="KW-1185">Reference proteome</keyword>
<proteinExistence type="predicted"/>
<feature type="coiled-coil region" evidence="1">
    <location>
        <begin position="333"/>
        <end position="403"/>
    </location>
</feature>
<name>A0A1Y2PB16_9FLAO</name>
<evidence type="ECO:0000313" key="4">
    <source>
        <dbReference type="Proteomes" id="UP000194221"/>
    </source>
</evidence>
<dbReference type="STRING" id="1635173.WH52_09510"/>
<dbReference type="Proteomes" id="UP000194221">
    <property type="component" value="Unassembled WGS sequence"/>
</dbReference>
<accession>A0A1Y2PB16</accession>
<feature type="chain" id="PRO_5012215020" description="Transporter" evidence="2">
    <location>
        <begin position="20"/>
        <end position="507"/>
    </location>
</feature>
<evidence type="ECO:0000256" key="1">
    <source>
        <dbReference type="SAM" id="Coils"/>
    </source>
</evidence>
<organism evidence="3 4">
    <name type="scientific">Tenacibaculum holothuriorum</name>
    <dbReference type="NCBI Taxonomy" id="1635173"/>
    <lineage>
        <taxon>Bacteria</taxon>
        <taxon>Pseudomonadati</taxon>
        <taxon>Bacteroidota</taxon>
        <taxon>Flavobacteriia</taxon>
        <taxon>Flavobacteriales</taxon>
        <taxon>Flavobacteriaceae</taxon>
        <taxon>Tenacibaculum</taxon>
    </lineage>
</organism>
<evidence type="ECO:0000313" key="3">
    <source>
        <dbReference type="EMBL" id="OSY87664.1"/>
    </source>
</evidence>
<feature type="signal peptide" evidence="2">
    <location>
        <begin position="1"/>
        <end position="19"/>
    </location>
</feature>
<dbReference type="InParanoid" id="A0A1Y2PB16"/>